<keyword evidence="1" id="KW-0472">Membrane</keyword>
<proteinExistence type="predicted"/>
<feature type="transmembrane region" description="Helical" evidence="1">
    <location>
        <begin position="780"/>
        <end position="798"/>
    </location>
</feature>
<dbReference type="InterPro" id="IPR048126">
    <property type="entry name" value="Toxin_VasX"/>
</dbReference>
<feature type="domain" description="Toxin VasX N-terminal region" evidence="2">
    <location>
        <begin position="7"/>
        <end position="162"/>
    </location>
</feature>
<dbReference type="RefSeq" id="WP_161049760.1">
    <property type="nucleotide sequence ID" value="NZ_WWCR01000006.1"/>
</dbReference>
<keyword evidence="1" id="KW-1133">Transmembrane helix</keyword>
<gene>
    <name evidence="3" type="ORF">GTP56_08340</name>
</gene>
<comment type="caution">
    <text evidence="3">The sequence shown here is derived from an EMBL/GenBank/DDBJ whole genome shotgun (WGS) entry which is preliminary data.</text>
</comment>
<keyword evidence="1" id="KW-0812">Transmembrane</keyword>
<dbReference type="CDD" id="cd20707">
    <property type="entry name" value="MIX_III"/>
    <property type="match status" value="1"/>
</dbReference>
<name>A0A7X4KG55_9BURK</name>
<accession>A0A7X4KG55</accession>
<evidence type="ECO:0000256" key="1">
    <source>
        <dbReference type="SAM" id="Phobius"/>
    </source>
</evidence>
<dbReference type="InterPro" id="IPR046864">
    <property type="entry name" value="VasX_N"/>
</dbReference>
<dbReference type="NCBIfam" id="NF041559">
    <property type="entry name" value="BTH_I2691_fam"/>
    <property type="match status" value="1"/>
</dbReference>
<organism evidence="3 4">
    <name type="scientific">Duganella margarita</name>
    <dbReference type="NCBI Taxonomy" id="2692170"/>
    <lineage>
        <taxon>Bacteria</taxon>
        <taxon>Pseudomonadati</taxon>
        <taxon>Pseudomonadota</taxon>
        <taxon>Betaproteobacteria</taxon>
        <taxon>Burkholderiales</taxon>
        <taxon>Oxalobacteraceae</taxon>
        <taxon>Telluria group</taxon>
        <taxon>Duganella</taxon>
    </lineage>
</organism>
<evidence type="ECO:0000259" key="2">
    <source>
        <dbReference type="Pfam" id="PF20249"/>
    </source>
</evidence>
<reference evidence="3 4" key="1">
    <citation type="submission" date="2019-12" db="EMBL/GenBank/DDBJ databases">
        <title>Novel species isolated from a subtropical stream in China.</title>
        <authorList>
            <person name="Lu H."/>
        </authorList>
    </citation>
    <scope>NUCLEOTIDE SEQUENCE [LARGE SCALE GENOMIC DNA]</scope>
    <source>
        <strain evidence="3 4">FT134W</strain>
    </source>
</reference>
<dbReference type="Proteomes" id="UP000469734">
    <property type="component" value="Unassembled WGS sequence"/>
</dbReference>
<protein>
    <recommendedName>
        <fullName evidence="2">Toxin VasX N-terminal region domain-containing protein</fullName>
    </recommendedName>
</protein>
<dbReference type="AlphaFoldDB" id="A0A7X4KG55"/>
<dbReference type="EMBL" id="WWCR01000006">
    <property type="protein sequence ID" value="MYM72204.1"/>
    <property type="molecule type" value="Genomic_DNA"/>
</dbReference>
<evidence type="ECO:0000313" key="3">
    <source>
        <dbReference type="EMBL" id="MYM72204.1"/>
    </source>
</evidence>
<sequence length="837" mass="91899">MALLETCGFCDKPGLLLYPVRYAIACPAGASFTPGLSGNFKIENAPATAASAKYTLRGIRTGYLYTYDEKRERLKAYLVMPGGHLFNFPPELPAPSPKNKSFTCTNPVEESLSMCVNVEHSDNNPARVFWIGWSNSAWTPALIKKVKNDEWRRKHMRGIDIPWMLTGERDSHAAEFQRAANKVAHFAMDKHQLQKAFGFSNTPISHEVRRQKMAEKFIKAFAKTPMKKGYIVAIDDPVGITNDLSELTVPTDHSGFDVEIYRGRIIEEILQSAESAVRQRARNDFDFNVAQKKKDYENPPPDGLSYSDAQEIFAVIKAGGSEKLTKRRQEEQKKYGAGVAAQRKAAEDGAWLELTTIDGKSILDAQKRSGLPAKYQTAVKAYEKQGLAIAQAHVDWLTSKQLRDWMQGVHDEHDLASGFAYRESLAQCIGKATATKACDQQLSAWLKSADASNTSNLYARAMLFNQSDIISAAEAQIKGGDVKLKNLLSIYKQSMSRLKEGQEFRLIDKLVFTVTNSLLKAFGKHATRAMRDLTVISLSLLGKTVIAEGNHTPLEVANWIIAGAEQRGVNFGDYKGSAISEAKRGVEEIQNRQPGTGPTCIYEFDIATLEREVAVMPSVVKTIKIPGYAAIEKWLGSSADFNVGAVAVVLQLTAFAFAYRDFKVSDQFESNKLLVKLGIATMNVGGALIELTGTAMEKAPTHPLSVAISEHWAKGPEAGKKVLLFGKRLSLLAGIATSVFDLYEAHLAYMENDKALAILFGTNAGLGLAVSLAGYFSLAIFWPLFVAALLLAIVISVLKKSPLKKWLSHCYFSSNYGGSGYVTLEEELTALNDALGA</sequence>
<dbReference type="Pfam" id="PF20249">
    <property type="entry name" value="VasX_N"/>
    <property type="match status" value="1"/>
</dbReference>
<evidence type="ECO:0000313" key="4">
    <source>
        <dbReference type="Proteomes" id="UP000469734"/>
    </source>
</evidence>